<evidence type="ECO:0000256" key="4">
    <source>
        <dbReference type="ARBA" id="ARBA00022837"/>
    </source>
</evidence>
<evidence type="ECO:0000313" key="6">
    <source>
        <dbReference type="EMBL" id="QTA90595.1"/>
    </source>
</evidence>
<dbReference type="EMBL" id="CP061800">
    <property type="protein sequence ID" value="QTA90595.1"/>
    <property type="molecule type" value="Genomic_DNA"/>
</dbReference>
<keyword evidence="3 5" id="KW-0732">Signal</keyword>
<dbReference type="InterPro" id="IPR008965">
    <property type="entry name" value="CBM2/CBM3_carb-bd_dom_sf"/>
</dbReference>
<dbReference type="GO" id="GO:0030246">
    <property type="term" value="F:carbohydrate binding"/>
    <property type="evidence" value="ECO:0007669"/>
    <property type="project" value="InterPro"/>
</dbReference>
<keyword evidence="4" id="KW-0106">Calcium</keyword>
<name>A0A975BT32_9BACT</name>
<evidence type="ECO:0000256" key="1">
    <source>
        <dbReference type="ARBA" id="ARBA00004613"/>
    </source>
</evidence>
<evidence type="ECO:0000256" key="5">
    <source>
        <dbReference type="SAM" id="SignalP"/>
    </source>
</evidence>
<evidence type="ECO:0000313" key="7">
    <source>
        <dbReference type="Proteomes" id="UP000663722"/>
    </source>
</evidence>
<evidence type="ECO:0000256" key="3">
    <source>
        <dbReference type="ARBA" id="ARBA00022729"/>
    </source>
</evidence>
<protein>
    <submittedName>
        <fullName evidence="6">Cohesin domain-containing protein</fullName>
    </submittedName>
</protein>
<dbReference type="Proteomes" id="UP000663722">
    <property type="component" value="Chromosome"/>
</dbReference>
<dbReference type="InterPro" id="IPR059100">
    <property type="entry name" value="TSP3_bac"/>
</dbReference>
<keyword evidence="2" id="KW-0964">Secreted</keyword>
<dbReference type="InterPro" id="IPR036439">
    <property type="entry name" value="Dockerin_dom_sf"/>
</dbReference>
<feature type="signal peptide" evidence="5">
    <location>
        <begin position="1"/>
        <end position="23"/>
    </location>
</feature>
<dbReference type="Pfam" id="PF18884">
    <property type="entry name" value="TSP3_bac"/>
    <property type="match status" value="2"/>
</dbReference>
<dbReference type="KEGG" id="dmm:dnm_066560"/>
<proteinExistence type="predicted"/>
<dbReference type="Gene3D" id="2.60.40.680">
    <property type="match status" value="1"/>
</dbReference>
<accession>A0A975BT32</accession>
<gene>
    <name evidence="6" type="ORF">dnm_066560</name>
</gene>
<evidence type="ECO:0000256" key="2">
    <source>
        <dbReference type="ARBA" id="ARBA00022525"/>
    </source>
</evidence>
<feature type="chain" id="PRO_5037698794" evidence="5">
    <location>
        <begin position="24"/>
        <end position="275"/>
    </location>
</feature>
<sequence>MKQLLIVLFITFLLAGTPIHANAAPELSFDSAEVLPGQTVSLNLNFAGGTEAYAGINVTIQLPETVAINTVSKGALLTSVFTLDYSSDGNKVMIIAYSKSSTFSGSGTLFTLSVKADDDALSGEQDVIFVTDSSGLINPNALSNSDGSKSVSPTLNNGKIVISKLEDDDGDGLSDEWEMKYFGNLNQGANGDPDEDGHTNLQEYQYGTNPTKSGDVDGNKTLNLKDAIIALRIACGKSPSEQPVQVNMAGDVNGDGQIGIHEAIFVLDQLSRITD</sequence>
<dbReference type="RefSeq" id="WP_207678725.1">
    <property type="nucleotide sequence ID" value="NZ_CP061800.1"/>
</dbReference>
<dbReference type="AlphaFoldDB" id="A0A975BT32"/>
<dbReference type="Gene3D" id="1.10.1330.10">
    <property type="entry name" value="Dockerin domain"/>
    <property type="match status" value="1"/>
</dbReference>
<keyword evidence="7" id="KW-1185">Reference proteome</keyword>
<reference evidence="6" key="1">
    <citation type="journal article" date="2021" name="Microb. Physiol.">
        <title>Proteogenomic Insights into the Physiology of Marine, Sulfate-Reducing, Filamentous Desulfonema limicola and Desulfonema magnum.</title>
        <authorList>
            <person name="Schnaars V."/>
            <person name="Wohlbrand L."/>
            <person name="Scheve S."/>
            <person name="Hinrichs C."/>
            <person name="Reinhardt R."/>
            <person name="Rabus R."/>
        </authorList>
    </citation>
    <scope>NUCLEOTIDE SEQUENCE</scope>
    <source>
        <strain evidence="6">4be13</strain>
    </source>
</reference>
<comment type="subcellular location">
    <subcellularLocation>
        <location evidence="1">Secreted</location>
    </subcellularLocation>
</comment>
<dbReference type="SUPFAM" id="SSF49384">
    <property type="entry name" value="Carbohydrate-binding domain"/>
    <property type="match status" value="1"/>
</dbReference>
<organism evidence="6 7">
    <name type="scientific">Desulfonema magnum</name>
    <dbReference type="NCBI Taxonomy" id="45655"/>
    <lineage>
        <taxon>Bacteria</taxon>
        <taxon>Pseudomonadati</taxon>
        <taxon>Thermodesulfobacteriota</taxon>
        <taxon>Desulfobacteria</taxon>
        <taxon>Desulfobacterales</taxon>
        <taxon>Desulfococcaceae</taxon>
        <taxon>Desulfonema</taxon>
    </lineage>
</organism>
<dbReference type="SUPFAM" id="SSF63446">
    <property type="entry name" value="Type I dockerin domain"/>
    <property type="match status" value="1"/>
</dbReference>
<dbReference type="GO" id="GO:0000272">
    <property type="term" value="P:polysaccharide catabolic process"/>
    <property type="evidence" value="ECO:0007669"/>
    <property type="project" value="InterPro"/>
</dbReference>